<dbReference type="SUPFAM" id="SSF54909">
    <property type="entry name" value="Dimeric alpha+beta barrel"/>
    <property type="match status" value="1"/>
</dbReference>
<dbReference type="PROSITE" id="PS51502">
    <property type="entry name" value="S_R_A_B_BARREL"/>
    <property type="match status" value="1"/>
</dbReference>
<gene>
    <name evidence="2" type="ORF">SAMN05216233_111151</name>
</gene>
<evidence type="ECO:0000259" key="1">
    <source>
        <dbReference type="PROSITE" id="PS51502"/>
    </source>
</evidence>
<sequence length="100" mass="11401">MLKHIVMLKLKEEAKGASAAENAEKLKTMLDALVGRIDEIRAFEVGVNIFSGSQTAHLCLYSEFDDEEALNRYANHPEHQRVVAFIQQVMSERRVVDYHV</sequence>
<dbReference type="InterPro" id="IPR011008">
    <property type="entry name" value="Dimeric_a/b-barrel"/>
</dbReference>
<name>A0A1G5GUR5_9BACT</name>
<dbReference type="RefSeq" id="WP_092211745.1">
    <property type="nucleotide sequence ID" value="NZ_FMUX01000011.1"/>
</dbReference>
<dbReference type="STRING" id="419481.SAMN05216233_111151"/>
<dbReference type="Gene3D" id="3.30.70.100">
    <property type="match status" value="1"/>
</dbReference>
<proteinExistence type="predicted"/>
<dbReference type="EMBL" id="FMUX01000011">
    <property type="protein sequence ID" value="SCY55286.1"/>
    <property type="molecule type" value="Genomic_DNA"/>
</dbReference>
<feature type="domain" description="Stress-response A/B barrel" evidence="1">
    <location>
        <begin position="2"/>
        <end position="98"/>
    </location>
</feature>
<keyword evidence="3" id="KW-1185">Reference proteome</keyword>
<dbReference type="SMART" id="SM00886">
    <property type="entry name" value="Dabb"/>
    <property type="match status" value="1"/>
</dbReference>
<reference evidence="2 3" key="1">
    <citation type="submission" date="2016-10" db="EMBL/GenBank/DDBJ databases">
        <authorList>
            <person name="de Groot N.N."/>
        </authorList>
    </citation>
    <scope>NUCLEOTIDE SEQUENCE [LARGE SCALE GENOMIC DNA]</scope>
    <source>
        <strain evidence="2 3">AA1</strain>
    </source>
</reference>
<evidence type="ECO:0000313" key="3">
    <source>
        <dbReference type="Proteomes" id="UP000198870"/>
    </source>
</evidence>
<organism evidence="2 3">
    <name type="scientific">Desulfoluna spongiiphila</name>
    <dbReference type="NCBI Taxonomy" id="419481"/>
    <lineage>
        <taxon>Bacteria</taxon>
        <taxon>Pseudomonadati</taxon>
        <taxon>Thermodesulfobacteriota</taxon>
        <taxon>Desulfobacteria</taxon>
        <taxon>Desulfobacterales</taxon>
        <taxon>Desulfolunaceae</taxon>
        <taxon>Desulfoluna</taxon>
    </lineage>
</organism>
<dbReference type="PANTHER" id="PTHR37832:SF1">
    <property type="entry name" value="STRESS-RESPONSE A_B BARREL DOMAIN-CONTAINING PROTEIN"/>
    <property type="match status" value="1"/>
</dbReference>
<dbReference type="PANTHER" id="PTHR37832">
    <property type="entry name" value="BLL2683 PROTEIN"/>
    <property type="match status" value="1"/>
</dbReference>
<dbReference type="OrthoDB" id="9808130at2"/>
<dbReference type="AlphaFoldDB" id="A0A1G5GUR5"/>
<protein>
    <submittedName>
        <fullName evidence="2">Stress responsive A/B Barrel Domain</fullName>
    </submittedName>
</protein>
<dbReference type="Proteomes" id="UP000198870">
    <property type="component" value="Unassembled WGS sequence"/>
</dbReference>
<evidence type="ECO:0000313" key="2">
    <source>
        <dbReference type="EMBL" id="SCY55286.1"/>
    </source>
</evidence>
<dbReference type="InterPro" id="IPR013097">
    <property type="entry name" value="Dabb"/>
</dbReference>
<accession>A0A1G5GUR5</accession>
<dbReference type="Pfam" id="PF07876">
    <property type="entry name" value="Dabb"/>
    <property type="match status" value="1"/>
</dbReference>